<dbReference type="InterPro" id="IPR032922">
    <property type="entry name" value="SON"/>
</dbReference>
<sequence>MADLQEVLRTFALKKMQELKQERGDEEEMETGLTFGNENGDQQSDTITGKSKLKQNNLRGKDEIKTASSNREDGTLSDVDKISETPPKVDNNEIDANAQMESKSIKTEPSGGKDGKDKKITIKLLTTKIDPETVMLKDEMAEVGEEKDEDEESISDSSDDANEGQVSDGKPWRKVYEEGELSPSSDSGEEGEEETNVAKEEEVVNSETSGEIKDEDAKKSKKHKKHKHKKHKHSKDKTKEESTKIKDKHKSKKDKKKDKERKEHKSKDKEKDGNRERSKDKKKSKDKKASKEDVKQDKQEDNDSEMMKHKEKSEKKHKSKHKDKGSDSKGEKSSGGTKRKHRSGSRSRSRSRSKSKSTSHHKKHKRSKSRSRSPKSHKHSHSTRSRSRDRLNYHSTSPERYYSRRYNSGFRYRNRSRSRSRSPHSDEFKIDKAKLLEIAKANAYAKMQSGEFPPYMKLTPKSVVTKVDPKEGRSVEELTAVCKEIASKQQDSSDSDESPINKPVGSDDESDEPFIRHPFKVREAPLGNVGIVMNIKNAIQKPIQDKEMLRITFPVSSGSQHRKKEDEMGSKPYGDWVAVEKKPKMMDPVAKPTTKIMLTQGTSTLTPTASTGTPVVPGVGAAPSDTVASAAMPPPPVPPLPITPNPPLLAAAQAPVAAAPSPVTAAPSPVAAAPSPVAAAPSRVAAAPAQVAATPVPVAAVPPPAPLTFAGIISPAGALPTSSAIAAASATPAGAAAAEFAAAAAVAVSKAAAAAAAPTPIGVAATPPAGQKDEPKDDRVFEEIPNQKVDIAAMVSARLKATRRLESNPNDIEALSLMHKAQTQIRNWTVGKQKPGMFTGDTGIRPLRPEELANTDPRAQAWAKRDMFHNQAPITGGNKGAMLMAKMGWRQGEGLGKNKEGSLEPLALDVKTDRKGLVAEDEQRRKKAQMPKAIFKDLSGKHPVSALMEICNKRKWPSPAFDLVQDMGPAHKKSFIFKVRINNEEYQPSISCPNKKQAKAQAAAVALQKMGLIPPDNPT</sequence>
<dbReference type="AlphaFoldDB" id="A0A8B7YBP1"/>
<dbReference type="Gene3D" id="3.30.160.20">
    <property type="match status" value="1"/>
</dbReference>
<dbReference type="Pfam" id="PF14709">
    <property type="entry name" value="DND1_DSRM"/>
    <property type="match status" value="1"/>
</dbReference>
<gene>
    <name evidence="6" type="primary">LOC110978929</name>
</gene>
<dbReference type="CDD" id="cd19870">
    <property type="entry name" value="DSRM_SON-like"/>
    <property type="match status" value="1"/>
</dbReference>
<reference evidence="6" key="1">
    <citation type="submission" date="2025-08" db="UniProtKB">
        <authorList>
            <consortium name="RefSeq"/>
        </authorList>
    </citation>
    <scope>IDENTIFICATION</scope>
</reference>
<dbReference type="SMART" id="SM00358">
    <property type="entry name" value="DSRM"/>
    <property type="match status" value="1"/>
</dbReference>
<feature type="compositionally biased region" description="Acidic residues" evidence="2">
    <location>
        <begin position="141"/>
        <end position="162"/>
    </location>
</feature>
<dbReference type="PROSITE" id="PS50174">
    <property type="entry name" value="G_PATCH"/>
    <property type="match status" value="1"/>
</dbReference>
<dbReference type="Pfam" id="PF01585">
    <property type="entry name" value="G-patch"/>
    <property type="match status" value="1"/>
</dbReference>
<dbReference type="PROSITE" id="PS50137">
    <property type="entry name" value="DS_RBD"/>
    <property type="match status" value="1"/>
</dbReference>
<feature type="compositionally biased region" description="Basic and acidic residues" evidence="2">
    <location>
        <begin position="129"/>
        <end position="140"/>
    </location>
</feature>
<proteinExistence type="predicted"/>
<dbReference type="GO" id="GO:0051726">
    <property type="term" value="P:regulation of cell cycle"/>
    <property type="evidence" value="ECO:0007669"/>
    <property type="project" value="InterPro"/>
</dbReference>
<dbReference type="GeneID" id="110978929"/>
<dbReference type="PANTHER" id="PTHR46528:SF1">
    <property type="entry name" value="PROTEIN SON"/>
    <property type="match status" value="1"/>
</dbReference>
<feature type="compositionally biased region" description="Basic residues" evidence="2">
    <location>
        <begin position="412"/>
        <end position="422"/>
    </location>
</feature>
<feature type="compositionally biased region" description="Polar residues" evidence="2">
    <location>
        <begin position="34"/>
        <end position="58"/>
    </location>
</feature>
<dbReference type="PANTHER" id="PTHR46528">
    <property type="entry name" value="PROTEIN SON"/>
    <property type="match status" value="1"/>
</dbReference>
<feature type="compositionally biased region" description="Basic residues" evidence="2">
    <location>
        <begin position="246"/>
        <end position="259"/>
    </location>
</feature>
<dbReference type="OrthoDB" id="786951at2759"/>
<evidence type="ECO:0000256" key="2">
    <source>
        <dbReference type="SAM" id="MobiDB-lite"/>
    </source>
</evidence>
<feature type="compositionally biased region" description="Basic and acidic residues" evidence="2">
    <location>
        <begin position="287"/>
        <end position="314"/>
    </location>
</feature>
<evidence type="ECO:0000256" key="1">
    <source>
        <dbReference type="PROSITE-ProRule" id="PRU00266"/>
    </source>
</evidence>
<evidence type="ECO:0000313" key="5">
    <source>
        <dbReference type="Proteomes" id="UP000694845"/>
    </source>
</evidence>
<accession>A0A8B7YBP1</accession>
<name>A0A8B7YBP1_ACAPL</name>
<feature type="compositionally biased region" description="Basic residues" evidence="2">
    <location>
        <begin position="219"/>
        <end position="236"/>
    </location>
</feature>
<evidence type="ECO:0000313" key="6">
    <source>
        <dbReference type="RefSeq" id="XP_022089962.1"/>
    </source>
</evidence>
<dbReference type="SMART" id="SM00443">
    <property type="entry name" value="G_patch"/>
    <property type="match status" value="1"/>
</dbReference>
<feature type="domain" description="G-patch" evidence="4">
    <location>
        <begin position="876"/>
        <end position="922"/>
    </location>
</feature>
<feature type="compositionally biased region" description="Basic residues" evidence="2">
    <location>
        <begin position="337"/>
        <end position="385"/>
    </location>
</feature>
<evidence type="ECO:0000259" key="4">
    <source>
        <dbReference type="PROSITE" id="PS50174"/>
    </source>
</evidence>
<feature type="region of interest" description="Disordered" evidence="2">
    <location>
        <begin position="16"/>
        <end position="431"/>
    </location>
</feature>
<dbReference type="InterPro" id="IPR014720">
    <property type="entry name" value="dsRBD_dom"/>
</dbReference>
<dbReference type="SUPFAM" id="SSF54768">
    <property type="entry name" value="dsRNA-binding domain-like"/>
    <property type="match status" value="1"/>
</dbReference>
<feature type="compositionally biased region" description="Basic and acidic residues" evidence="2">
    <location>
        <begin position="59"/>
        <end position="83"/>
    </location>
</feature>
<feature type="compositionally biased region" description="Basic and acidic residues" evidence="2">
    <location>
        <begin position="260"/>
        <end position="279"/>
    </location>
</feature>
<dbReference type="KEGG" id="aplc:110978929"/>
<dbReference type="GO" id="GO:0048024">
    <property type="term" value="P:regulation of mRNA splicing, via spliceosome"/>
    <property type="evidence" value="ECO:0007669"/>
    <property type="project" value="TreeGrafter"/>
</dbReference>
<dbReference type="FunFam" id="3.30.160.20:FF:000053">
    <property type="entry name" value="protein SON isoform X1"/>
    <property type="match status" value="1"/>
</dbReference>
<keyword evidence="5" id="KW-1185">Reference proteome</keyword>
<dbReference type="InterPro" id="IPR000467">
    <property type="entry name" value="G_patch_dom"/>
</dbReference>
<evidence type="ECO:0000259" key="3">
    <source>
        <dbReference type="PROSITE" id="PS50137"/>
    </source>
</evidence>
<protein>
    <submittedName>
        <fullName evidence="6">Protein SON-like isoform X1</fullName>
    </submittedName>
</protein>
<feature type="compositionally biased region" description="Basic and acidic residues" evidence="2">
    <location>
        <begin position="103"/>
        <end position="120"/>
    </location>
</feature>
<feature type="domain" description="DRBM" evidence="3">
    <location>
        <begin position="942"/>
        <end position="1012"/>
    </location>
</feature>
<dbReference type="GO" id="GO:0003723">
    <property type="term" value="F:RNA binding"/>
    <property type="evidence" value="ECO:0007669"/>
    <property type="project" value="UniProtKB-UniRule"/>
</dbReference>
<keyword evidence="1" id="KW-0694">RNA-binding</keyword>
<dbReference type="RefSeq" id="XP_022089962.1">
    <property type="nucleotide sequence ID" value="XM_022234270.1"/>
</dbReference>
<dbReference type="Proteomes" id="UP000694845">
    <property type="component" value="Unplaced"/>
</dbReference>
<organism evidence="5 6">
    <name type="scientific">Acanthaster planci</name>
    <name type="common">Crown-of-thorns starfish</name>
    <dbReference type="NCBI Taxonomy" id="133434"/>
    <lineage>
        <taxon>Eukaryota</taxon>
        <taxon>Metazoa</taxon>
        <taxon>Echinodermata</taxon>
        <taxon>Eleutherozoa</taxon>
        <taxon>Asterozoa</taxon>
        <taxon>Asteroidea</taxon>
        <taxon>Valvatacea</taxon>
        <taxon>Valvatida</taxon>
        <taxon>Acanthasteridae</taxon>
        <taxon>Acanthaster</taxon>
    </lineage>
</organism>
<feature type="region of interest" description="Disordered" evidence="2">
    <location>
        <begin position="486"/>
        <end position="513"/>
    </location>
</feature>